<feature type="region of interest" description="Disordered" evidence="1">
    <location>
        <begin position="81"/>
        <end position="132"/>
    </location>
</feature>
<dbReference type="RefSeq" id="WP_317834826.1">
    <property type="nucleotide sequence ID" value="NZ_CP136920.1"/>
</dbReference>
<name>A0AAQ3LD52_9BACT</name>
<keyword evidence="2" id="KW-1133">Transmembrane helix</keyword>
<evidence type="ECO:0000313" key="4">
    <source>
        <dbReference type="Proteomes" id="UP001304300"/>
    </source>
</evidence>
<organism evidence="3 4">
    <name type="scientific">Rubellicoccus peritrichatus</name>
    <dbReference type="NCBI Taxonomy" id="3080537"/>
    <lineage>
        <taxon>Bacteria</taxon>
        <taxon>Pseudomonadati</taxon>
        <taxon>Verrucomicrobiota</taxon>
        <taxon>Opitutia</taxon>
        <taxon>Puniceicoccales</taxon>
        <taxon>Cerasicoccaceae</taxon>
        <taxon>Rubellicoccus</taxon>
    </lineage>
</organism>
<reference evidence="3 4" key="1">
    <citation type="submission" date="2023-10" db="EMBL/GenBank/DDBJ databases">
        <title>Rubellicoccus peritrichatus gen. nov., sp. nov., isolated from an algae of coral reef tank.</title>
        <authorList>
            <person name="Luo J."/>
        </authorList>
    </citation>
    <scope>NUCLEOTIDE SEQUENCE [LARGE SCALE GENOMIC DNA]</scope>
    <source>
        <strain evidence="3 4">CR14</strain>
    </source>
</reference>
<evidence type="ECO:0000256" key="1">
    <source>
        <dbReference type="SAM" id="MobiDB-lite"/>
    </source>
</evidence>
<feature type="compositionally biased region" description="Pro residues" evidence="1">
    <location>
        <begin position="84"/>
        <end position="99"/>
    </location>
</feature>
<sequence length="132" mass="14476">MRKAFAIAALICGILGLLAGLNEWFLQQYVLWHVNWEGPLQTLSDISWLFEGVLISLAVIFLAIAVMQDRPVEAYYEPAQQFSTPPPMITPAPVNPPPLTKVSDSSGLDFSVPTPKKTSEQDEPTPPPSNLS</sequence>
<gene>
    <name evidence="3" type="ORF">RZN69_04340</name>
</gene>
<keyword evidence="2" id="KW-0812">Transmembrane</keyword>
<dbReference type="Proteomes" id="UP001304300">
    <property type="component" value="Chromosome"/>
</dbReference>
<proteinExistence type="predicted"/>
<evidence type="ECO:0000256" key="2">
    <source>
        <dbReference type="SAM" id="Phobius"/>
    </source>
</evidence>
<keyword evidence="2" id="KW-0472">Membrane</keyword>
<protein>
    <submittedName>
        <fullName evidence="3">Uncharacterized protein</fullName>
    </submittedName>
</protein>
<evidence type="ECO:0000313" key="3">
    <source>
        <dbReference type="EMBL" id="WOO42307.1"/>
    </source>
</evidence>
<dbReference type="EMBL" id="CP136920">
    <property type="protein sequence ID" value="WOO42307.1"/>
    <property type="molecule type" value="Genomic_DNA"/>
</dbReference>
<feature type="transmembrane region" description="Helical" evidence="2">
    <location>
        <begin position="46"/>
        <end position="66"/>
    </location>
</feature>
<keyword evidence="4" id="KW-1185">Reference proteome</keyword>
<accession>A0AAQ3LD52</accession>
<dbReference type="KEGG" id="puo:RZN69_04340"/>
<dbReference type="AlphaFoldDB" id="A0AAQ3LD52"/>